<evidence type="ECO:0000313" key="1">
    <source>
        <dbReference type="EMBL" id="QLG60279.1"/>
    </source>
</evidence>
<organism evidence="1 2">
    <name type="scientific">Halorarum salinum</name>
    <dbReference type="NCBI Taxonomy" id="2743089"/>
    <lineage>
        <taxon>Archaea</taxon>
        <taxon>Methanobacteriati</taxon>
        <taxon>Methanobacteriota</taxon>
        <taxon>Stenosarchaea group</taxon>
        <taxon>Halobacteria</taxon>
        <taxon>Halobacteriales</taxon>
        <taxon>Haloferacaceae</taxon>
        <taxon>Halorarum</taxon>
    </lineage>
</organism>
<dbReference type="KEGG" id="halu:HUG12_00280"/>
<reference evidence="1 2" key="1">
    <citation type="submission" date="2020-06" db="EMBL/GenBank/DDBJ databases">
        <title>NJ-3-1, isolated from saline soil.</title>
        <authorList>
            <person name="Cui H.L."/>
            <person name="Shi X."/>
        </authorList>
    </citation>
    <scope>NUCLEOTIDE SEQUENCE [LARGE SCALE GENOMIC DNA]</scope>
    <source>
        <strain evidence="1 2">NJ-3-1</strain>
    </source>
</reference>
<gene>
    <name evidence="1" type="ORF">HUG12_00280</name>
</gene>
<dbReference type="GeneID" id="56035849"/>
<dbReference type="EMBL" id="CP058579">
    <property type="protein sequence ID" value="QLG60279.1"/>
    <property type="molecule type" value="Genomic_DNA"/>
</dbReference>
<dbReference type="AlphaFoldDB" id="A0A7D5Q8Y9"/>
<evidence type="ECO:0000313" key="2">
    <source>
        <dbReference type="Proteomes" id="UP000509626"/>
    </source>
</evidence>
<proteinExistence type="predicted"/>
<name>A0A7D5Q8Y9_9EURY</name>
<dbReference type="RefSeq" id="WP_179266865.1">
    <property type="nucleotide sequence ID" value="NZ_CP058579.1"/>
</dbReference>
<keyword evidence="2" id="KW-1185">Reference proteome</keyword>
<accession>A0A7D5Q8Y9</accession>
<dbReference type="Proteomes" id="UP000509626">
    <property type="component" value="Chromosome"/>
</dbReference>
<sequence>MDTPLNHMAILRKSVDERGHPIIDWETSGCMVLSNPEEAVAAEKDETQIAGGAYAKQKAAQFGGTNYNNYREKVLRW</sequence>
<protein>
    <submittedName>
        <fullName evidence="1">Uncharacterized protein</fullName>
    </submittedName>
</protein>